<evidence type="ECO:0000259" key="2">
    <source>
        <dbReference type="PROSITE" id="PS50975"/>
    </source>
</evidence>
<dbReference type="GO" id="GO:0046872">
    <property type="term" value="F:metal ion binding"/>
    <property type="evidence" value="ECO:0007669"/>
    <property type="project" value="InterPro"/>
</dbReference>
<dbReference type="Proteomes" id="UP000230707">
    <property type="component" value="Unassembled WGS sequence"/>
</dbReference>
<name>A0A2H0NGB5_9BACT</name>
<dbReference type="PROSITE" id="PS50975">
    <property type="entry name" value="ATP_GRASP"/>
    <property type="match status" value="1"/>
</dbReference>
<dbReference type="GO" id="GO:0005524">
    <property type="term" value="F:ATP binding"/>
    <property type="evidence" value="ECO:0007669"/>
    <property type="project" value="UniProtKB-UniRule"/>
</dbReference>
<dbReference type="Gene3D" id="3.30.470.20">
    <property type="entry name" value="ATP-grasp fold, B domain"/>
    <property type="match status" value="1"/>
</dbReference>
<comment type="caution">
    <text evidence="3">The sequence shown here is derived from an EMBL/GenBank/DDBJ whole genome shotgun (WGS) entry which is preliminary data.</text>
</comment>
<proteinExistence type="predicted"/>
<keyword evidence="1" id="KW-0067">ATP-binding</keyword>
<protein>
    <recommendedName>
        <fullName evidence="2">ATP-grasp domain-containing protein</fullName>
    </recommendedName>
</protein>
<evidence type="ECO:0000313" key="3">
    <source>
        <dbReference type="EMBL" id="PIR07904.1"/>
    </source>
</evidence>
<organism evidence="3 4">
    <name type="scientific">Candidatus Gottesmanbacteria bacterium CG11_big_fil_rev_8_21_14_0_20_37_11</name>
    <dbReference type="NCBI Taxonomy" id="1974575"/>
    <lineage>
        <taxon>Bacteria</taxon>
        <taxon>Candidatus Gottesmaniibacteriota</taxon>
    </lineage>
</organism>
<feature type="domain" description="ATP-grasp" evidence="2">
    <location>
        <begin position="150"/>
        <end position="344"/>
    </location>
</feature>
<dbReference type="InterPro" id="IPR011761">
    <property type="entry name" value="ATP-grasp"/>
</dbReference>
<sequence length="464" mass="52714">MELHIFVTQINYMKILSEEIRKENIFFINPDVKRGIGVEEILPNYHIICCNFDPIVPILRKQGAKIFCLAEKITEDSLDYFNNTGRLLENQAVLDYINRHSYGTKPKIVFFKPSVKIDILLKRYGFEAIGNRAELNESFENKTSFHELINKYCPQNAIPSKIGILSKMDYETLADSYGRSLVVQFGHGWAGKTTFFISRKEDFIKLTSTFPKTKVKIGKKIDGFTVLNNCVIYNKNILISSPAIQLSGISKLHPNSSVTCGRQWPVKFLSDSQLESIRELSEKIGLLMSEKGFKGFFGLDFIVDRKTGEIFISENNARLTASSGFYAKLELGLKKTPLLLYHIASFLGIEIPIEPVNGGNISGSQVIFRKEVKIPIISSKINYGIYSVNSNTIIKVRKDGYRPYNLKRDEFIYLKGEGKRKSGDLEYSRIETKMNVLKSPGMLADWLDKLIPIESGHSKKDINL</sequence>
<dbReference type="EMBL" id="PCWS01000132">
    <property type="protein sequence ID" value="PIR07904.1"/>
    <property type="molecule type" value="Genomic_DNA"/>
</dbReference>
<evidence type="ECO:0000256" key="1">
    <source>
        <dbReference type="PROSITE-ProRule" id="PRU00409"/>
    </source>
</evidence>
<dbReference type="SUPFAM" id="SSF56059">
    <property type="entry name" value="Glutathione synthetase ATP-binding domain-like"/>
    <property type="match status" value="1"/>
</dbReference>
<gene>
    <name evidence="3" type="ORF">COV53_05850</name>
</gene>
<dbReference type="AlphaFoldDB" id="A0A2H0NGB5"/>
<accession>A0A2H0NGB5</accession>
<keyword evidence="1" id="KW-0547">Nucleotide-binding</keyword>
<evidence type="ECO:0000313" key="4">
    <source>
        <dbReference type="Proteomes" id="UP000230707"/>
    </source>
</evidence>
<reference evidence="3 4" key="1">
    <citation type="submission" date="2017-09" db="EMBL/GenBank/DDBJ databases">
        <title>Depth-based differentiation of microbial function through sediment-hosted aquifers and enrichment of novel symbionts in the deep terrestrial subsurface.</title>
        <authorList>
            <person name="Probst A.J."/>
            <person name="Ladd B."/>
            <person name="Jarett J.K."/>
            <person name="Geller-Mcgrath D.E."/>
            <person name="Sieber C.M."/>
            <person name="Emerson J.B."/>
            <person name="Anantharaman K."/>
            <person name="Thomas B.C."/>
            <person name="Malmstrom R."/>
            <person name="Stieglmeier M."/>
            <person name="Klingl A."/>
            <person name="Woyke T."/>
            <person name="Ryan C.M."/>
            <person name="Banfield J.F."/>
        </authorList>
    </citation>
    <scope>NUCLEOTIDE SEQUENCE [LARGE SCALE GENOMIC DNA]</scope>
    <source>
        <strain evidence="3">CG11_big_fil_rev_8_21_14_0_20_37_11</strain>
    </source>
</reference>